<evidence type="ECO:0000256" key="6">
    <source>
        <dbReference type="ARBA" id="ARBA00023136"/>
    </source>
</evidence>
<dbReference type="GO" id="GO:0005886">
    <property type="term" value="C:plasma membrane"/>
    <property type="evidence" value="ECO:0007669"/>
    <property type="project" value="UniProtKB-SubCell"/>
</dbReference>
<keyword evidence="5 7" id="KW-1133">Transmembrane helix</keyword>
<dbReference type="Proteomes" id="UP000235828">
    <property type="component" value="Chromosome A"/>
</dbReference>
<evidence type="ECO:0008006" key="10">
    <source>
        <dbReference type="Google" id="ProtNLM"/>
    </source>
</evidence>
<comment type="subcellular location">
    <subcellularLocation>
        <location evidence="1">Cell membrane</location>
        <topology evidence="1">Multi-pass membrane protein</topology>
    </subcellularLocation>
</comment>
<keyword evidence="9" id="KW-1185">Reference proteome</keyword>
<dbReference type="EMBL" id="LT960611">
    <property type="protein sequence ID" value="SON48079.1"/>
    <property type="molecule type" value="Genomic_DNA"/>
</dbReference>
<evidence type="ECO:0000256" key="5">
    <source>
        <dbReference type="ARBA" id="ARBA00022989"/>
    </source>
</evidence>
<keyword evidence="6 7" id="KW-0472">Membrane</keyword>
<dbReference type="RefSeq" id="WP_102521012.1">
    <property type="nucleotide sequence ID" value="NZ_LT960611.1"/>
</dbReference>
<feature type="transmembrane region" description="Helical" evidence="7">
    <location>
        <begin position="114"/>
        <end position="133"/>
    </location>
</feature>
<feature type="transmembrane region" description="Helical" evidence="7">
    <location>
        <begin position="14"/>
        <end position="32"/>
    </location>
</feature>
<evidence type="ECO:0000256" key="3">
    <source>
        <dbReference type="ARBA" id="ARBA00022475"/>
    </source>
</evidence>
<name>A0A2N8Z841_9VIBR</name>
<evidence type="ECO:0000313" key="8">
    <source>
        <dbReference type="EMBL" id="SON48079.1"/>
    </source>
</evidence>
<accession>A0A2N8Z841</accession>
<dbReference type="PANTHER" id="PTHR40043:SF1">
    <property type="entry name" value="UPF0719 INNER MEMBRANE PROTEIN YJFL"/>
    <property type="match status" value="1"/>
</dbReference>
<dbReference type="PANTHER" id="PTHR40043">
    <property type="entry name" value="UPF0719 INNER MEMBRANE PROTEIN YJFL"/>
    <property type="match status" value="1"/>
</dbReference>
<proteinExistence type="inferred from homology"/>
<gene>
    <name evidence="8" type="primary">yjfL</name>
    <name evidence="8" type="ORF">VTAP4600_A0100</name>
</gene>
<keyword evidence="4 7" id="KW-0812">Transmembrane</keyword>
<keyword evidence="3" id="KW-1003">Cell membrane</keyword>
<feature type="transmembrane region" description="Helical" evidence="7">
    <location>
        <begin position="79"/>
        <end position="102"/>
    </location>
</feature>
<feature type="transmembrane region" description="Helical" evidence="7">
    <location>
        <begin position="52"/>
        <end position="73"/>
    </location>
</feature>
<evidence type="ECO:0000256" key="7">
    <source>
        <dbReference type="SAM" id="Phobius"/>
    </source>
</evidence>
<sequence length="137" mass="14856">MDFITQSLGGLADFAIYFATSIGFLLLFKFIYTRFTPYDEWSLVKENNMAAAVALSGSFVGYSISISGAAANSVNIIDFVLWGLIAFIAQLIAFALVRFLFLPKIVQRIENNEVSAGIVLASVSVSVGMLNAACMTY</sequence>
<dbReference type="AlphaFoldDB" id="A0A2N8Z841"/>
<evidence type="ECO:0000256" key="4">
    <source>
        <dbReference type="ARBA" id="ARBA00022692"/>
    </source>
</evidence>
<dbReference type="OrthoDB" id="5573330at2"/>
<reference evidence="8 9" key="1">
    <citation type="submission" date="2017-10" db="EMBL/GenBank/DDBJ databases">
        <authorList>
            <person name="Banno H."/>
            <person name="Chua N.-H."/>
        </authorList>
    </citation>
    <scope>NUCLEOTIDE SEQUENCE [LARGE SCALE GENOMIC DNA]</scope>
    <source>
        <strain evidence="8">Vibrio tapetis CECT4600</strain>
    </source>
</reference>
<evidence type="ECO:0000313" key="9">
    <source>
        <dbReference type="Proteomes" id="UP000235828"/>
    </source>
</evidence>
<organism evidence="8 9">
    <name type="scientific">Vibrio tapetis subsp. tapetis</name>
    <dbReference type="NCBI Taxonomy" id="1671868"/>
    <lineage>
        <taxon>Bacteria</taxon>
        <taxon>Pseudomonadati</taxon>
        <taxon>Pseudomonadota</taxon>
        <taxon>Gammaproteobacteria</taxon>
        <taxon>Vibrionales</taxon>
        <taxon>Vibrionaceae</taxon>
        <taxon>Vibrio</taxon>
    </lineage>
</organism>
<comment type="similarity">
    <text evidence="2">Belongs to the UPF0719 family.</text>
</comment>
<protein>
    <recommendedName>
        <fullName evidence="10">DUF350 domain-containing protein</fullName>
    </recommendedName>
</protein>
<dbReference type="Pfam" id="PF03994">
    <property type="entry name" value="DUF350"/>
    <property type="match status" value="1"/>
</dbReference>
<dbReference type="KEGG" id="vta:A0100"/>
<dbReference type="InterPro" id="IPR007140">
    <property type="entry name" value="DUF350"/>
</dbReference>
<evidence type="ECO:0000256" key="2">
    <source>
        <dbReference type="ARBA" id="ARBA00005779"/>
    </source>
</evidence>
<evidence type="ECO:0000256" key="1">
    <source>
        <dbReference type="ARBA" id="ARBA00004651"/>
    </source>
</evidence>